<evidence type="ECO:0000313" key="3">
    <source>
        <dbReference type="Proteomes" id="UP000053319"/>
    </source>
</evidence>
<reference evidence="2 3" key="1">
    <citation type="journal article" date="2012" name="Science">
        <title>The Paleozoic origin of enzymatic lignin decomposition reconstructed from 31 fungal genomes.</title>
        <authorList>
            <person name="Floudas D."/>
            <person name="Binder M."/>
            <person name="Riley R."/>
            <person name="Barry K."/>
            <person name="Blanchette R.A."/>
            <person name="Henrissat B."/>
            <person name="Martinez A.T."/>
            <person name="Otillar R."/>
            <person name="Spatafora J.W."/>
            <person name="Yadav J.S."/>
            <person name="Aerts A."/>
            <person name="Benoit I."/>
            <person name="Boyd A."/>
            <person name="Carlson A."/>
            <person name="Copeland A."/>
            <person name="Coutinho P.M."/>
            <person name="de Vries R.P."/>
            <person name="Ferreira P."/>
            <person name="Findley K."/>
            <person name="Foster B."/>
            <person name="Gaskell J."/>
            <person name="Glotzer D."/>
            <person name="Gorecki P."/>
            <person name="Heitman J."/>
            <person name="Hesse C."/>
            <person name="Hori C."/>
            <person name="Igarashi K."/>
            <person name="Jurgens J.A."/>
            <person name="Kallen N."/>
            <person name="Kersten P."/>
            <person name="Kohler A."/>
            <person name="Kuees U."/>
            <person name="Kumar T.K.A."/>
            <person name="Kuo A."/>
            <person name="LaButti K."/>
            <person name="Larrondo L.F."/>
            <person name="Lindquist E."/>
            <person name="Ling A."/>
            <person name="Lombard V."/>
            <person name="Lucas S."/>
            <person name="Lundell T."/>
            <person name="Martin R."/>
            <person name="McLaughlin D.J."/>
            <person name="Morgenstern I."/>
            <person name="Morin E."/>
            <person name="Murat C."/>
            <person name="Nagy L.G."/>
            <person name="Nolan M."/>
            <person name="Ohm R.A."/>
            <person name="Patyshakuliyeva A."/>
            <person name="Rokas A."/>
            <person name="Ruiz-Duenas F.J."/>
            <person name="Sabat G."/>
            <person name="Salamov A."/>
            <person name="Samejima M."/>
            <person name="Schmutz J."/>
            <person name="Slot J.C."/>
            <person name="St John F."/>
            <person name="Stenlid J."/>
            <person name="Sun H."/>
            <person name="Sun S."/>
            <person name="Syed K."/>
            <person name="Tsang A."/>
            <person name="Wiebenga A."/>
            <person name="Young D."/>
            <person name="Pisabarro A."/>
            <person name="Eastwood D.C."/>
            <person name="Martin F."/>
            <person name="Cullen D."/>
            <person name="Grigoriev I.V."/>
            <person name="Hibbett D.S."/>
        </authorList>
    </citation>
    <scope>NUCLEOTIDE SEQUENCE [LARGE SCALE GENOMIC DNA]</scope>
    <source>
        <strain evidence="2 3">LYAD-421 SS1</strain>
    </source>
</reference>
<dbReference type="AlphaFoldDB" id="R7SZI0"/>
<dbReference type="HOGENOM" id="CLU_2026655_0_0_1"/>
<sequence length="122" mass="13030">MFMGGEGRTFMLHSAVGSRAGELCLPTLAPSTSYAISPCYQDGSQDTPARLRNLRSPILAHRMARISPENFALMSSTSVVPIISNPQPSRVTQRSLSEGKTDSGCISPCAEMPSRARSTVVS</sequence>
<gene>
    <name evidence="2" type="ORF">DICSQDRAFT_155147</name>
</gene>
<dbReference type="Proteomes" id="UP000053319">
    <property type="component" value="Unassembled WGS sequence"/>
</dbReference>
<name>R7SZI0_DICSQ</name>
<dbReference type="KEGG" id="dsq:DICSQDRAFT_155147"/>
<dbReference type="EMBL" id="JH719410">
    <property type="protein sequence ID" value="EJF61358.1"/>
    <property type="molecule type" value="Genomic_DNA"/>
</dbReference>
<accession>R7SZI0</accession>
<evidence type="ECO:0000256" key="1">
    <source>
        <dbReference type="SAM" id="MobiDB-lite"/>
    </source>
</evidence>
<evidence type="ECO:0000313" key="2">
    <source>
        <dbReference type="EMBL" id="EJF61358.1"/>
    </source>
</evidence>
<proteinExistence type="predicted"/>
<dbReference type="RefSeq" id="XP_007365803.1">
    <property type="nucleotide sequence ID" value="XM_007365741.1"/>
</dbReference>
<protein>
    <submittedName>
        <fullName evidence="2">Uncharacterized protein</fullName>
    </submittedName>
</protein>
<organism evidence="2 3">
    <name type="scientific">Dichomitus squalens (strain LYAD-421)</name>
    <name type="common">Western red white-rot fungus</name>
    <dbReference type="NCBI Taxonomy" id="732165"/>
    <lineage>
        <taxon>Eukaryota</taxon>
        <taxon>Fungi</taxon>
        <taxon>Dikarya</taxon>
        <taxon>Basidiomycota</taxon>
        <taxon>Agaricomycotina</taxon>
        <taxon>Agaricomycetes</taxon>
        <taxon>Polyporales</taxon>
        <taxon>Polyporaceae</taxon>
        <taxon>Dichomitus</taxon>
    </lineage>
</organism>
<feature type="compositionally biased region" description="Polar residues" evidence="1">
    <location>
        <begin position="82"/>
        <end position="98"/>
    </location>
</feature>
<dbReference type="GeneID" id="18837457"/>
<feature type="region of interest" description="Disordered" evidence="1">
    <location>
        <begin position="82"/>
        <end position="122"/>
    </location>
</feature>